<evidence type="ECO:0000256" key="1">
    <source>
        <dbReference type="ARBA" id="ARBA00004167"/>
    </source>
</evidence>
<evidence type="ECO:0000256" key="9">
    <source>
        <dbReference type="HAMAP-Rule" id="MF_00237"/>
    </source>
</evidence>
<name>A0A1I7MER3_9MICC</name>
<keyword evidence="13" id="KW-1185">Reference proteome</keyword>
<keyword evidence="6 9" id="KW-1133">Transmembrane helix</keyword>
<dbReference type="GO" id="GO:0008320">
    <property type="term" value="F:protein transmembrane transporter activity"/>
    <property type="evidence" value="ECO:0007669"/>
    <property type="project" value="UniProtKB-UniRule"/>
</dbReference>
<dbReference type="RefSeq" id="WP_091693353.1">
    <property type="nucleotide sequence ID" value="NZ_FPCG01000001.1"/>
</dbReference>
<evidence type="ECO:0000256" key="4">
    <source>
        <dbReference type="ARBA" id="ARBA00022692"/>
    </source>
</evidence>
<evidence type="ECO:0000256" key="6">
    <source>
        <dbReference type="ARBA" id="ARBA00022989"/>
    </source>
</evidence>
<feature type="compositionally biased region" description="Low complexity" evidence="10">
    <location>
        <begin position="120"/>
        <end position="146"/>
    </location>
</feature>
<dbReference type="EMBL" id="FPCG01000001">
    <property type="protein sequence ID" value="SFV20399.1"/>
    <property type="molecule type" value="Genomic_DNA"/>
</dbReference>
<evidence type="ECO:0000256" key="2">
    <source>
        <dbReference type="ARBA" id="ARBA00022448"/>
    </source>
</evidence>
<evidence type="ECO:0000256" key="5">
    <source>
        <dbReference type="ARBA" id="ARBA00022927"/>
    </source>
</evidence>
<dbReference type="STRING" id="574650.SAMN04487966_101352"/>
<evidence type="ECO:0000256" key="10">
    <source>
        <dbReference type="SAM" id="MobiDB-lite"/>
    </source>
</evidence>
<dbReference type="Proteomes" id="UP000198881">
    <property type="component" value="Unassembled WGS sequence"/>
</dbReference>
<keyword evidence="4 9" id="KW-0812">Transmembrane</keyword>
<sequence length="186" mass="20329">MTFGINGAELIILIVLALLILGPEKLPDYARKMTQWIRQMRQMAEGAKNQFKEETGTDFDEIDWRRYDPRQYDPRRIIKEALAEPVQDMRSTAQEVWDHEAVREDLKTMDPRDLVRGKTGRTSATSAQGTGSTALGAAAVAAGTAAMSHHAEGEPDPAEQADGADAPHGASEPAEILPAPFDTEAT</sequence>
<dbReference type="NCBIfam" id="TIGR01410">
    <property type="entry name" value="tatB"/>
    <property type="match status" value="1"/>
</dbReference>
<comment type="subunit">
    <text evidence="9">The Tat system comprises two distinct complexes: a TatABC complex, containing multiple copies of TatA, TatB and TatC subunits, and a separate TatA complex, containing only TatA subunits. Substrates initially bind to the TatABC complex, which probably triggers association of the separate TatA complex to form the active translocon.</text>
</comment>
<evidence type="ECO:0000256" key="7">
    <source>
        <dbReference type="ARBA" id="ARBA00023010"/>
    </source>
</evidence>
<evidence type="ECO:0000313" key="12">
    <source>
        <dbReference type="EMBL" id="SFV20399.1"/>
    </source>
</evidence>
<evidence type="ECO:0000256" key="3">
    <source>
        <dbReference type="ARBA" id="ARBA00022475"/>
    </source>
</evidence>
<dbReference type="GO" id="GO:0043953">
    <property type="term" value="P:protein transport by the Tat complex"/>
    <property type="evidence" value="ECO:0007669"/>
    <property type="project" value="UniProtKB-UniRule"/>
</dbReference>
<dbReference type="AlphaFoldDB" id="A0A1I7MER3"/>
<gene>
    <name evidence="9" type="primary">tatB</name>
    <name evidence="12" type="ORF">SAMN04487966_101352</name>
</gene>
<comment type="similarity">
    <text evidence="9">Belongs to the TatB family.</text>
</comment>
<comment type="function">
    <text evidence="9">Part of the twin-arginine translocation (Tat) system that transports large folded proteins containing a characteristic twin-arginine motif in their signal peptide across membranes. Together with TatC, TatB is part of a receptor directly interacting with Tat signal peptides. TatB may form an oligomeric binding site that transiently accommodates folded Tat precursor proteins before their translocation.</text>
</comment>
<dbReference type="Gene3D" id="1.20.5.3310">
    <property type="match status" value="1"/>
</dbReference>
<comment type="subcellular location">
    <subcellularLocation>
        <location evidence="9">Cell membrane</location>
        <topology evidence="9">Single-pass membrane protein</topology>
    </subcellularLocation>
    <subcellularLocation>
        <location evidence="1">Membrane</location>
        <topology evidence="1">Single-pass membrane protein</topology>
    </subcellularLocation>
</comment>
<evidence type="ECO:0000256" key="8">
    <source>
        <dbReference type="ARBA" id="ARBA00023136"/>
    </source>
</evidence>
<keyword evidence="7 9" id="KW-0811">Translocation</keyword>
<protein>
    <recommendedName>
        <fullName evidence="9">Sec-independent protein translocase protein TatB</fullName>
    </recommendedName>
</protein>
<organism evidence="12 13">
    <name type="scientific">Micrococcus terreus</name>
    <dbReference type="NCBI Taxonomy" id="574650"/>
    <lineage>
        <taxon>Bacteria</taxon>
        <taxon>Bacillati</taxon>
        <taxon>Actinomycetota</taxon>
        <taxon>Actinomycetes</taxon>
        <taxon>Micrococcales</taxon>
        <taxon>Micrococcaceae</taxon>
        <taxon>Micrococcus</taxon>
    </lineage>
</organism>
<proteinExistence type="inferred from homology"/>
<evidence type="ECO:0000256" key="11">
    <source>
        <dbReference type="SAM" id="Phobius"/>
    </source>
</evidence>
<dbReference type="InterPro" id="IPR003369">
    <property type="entry name" value="TatA/B/E"/>
</dbReference>
<keyword evidence="5 9" id="KW-0653">Protein transport</keyword>
<feature type="transmembrane region" description="Helical" evidence="11">
    <location>
        <begin position="6"/>
        <end position="23"/>
    </location>
</feature>
<dbReference type="OrthoDB" id="3267321at2"/>
<keyword evidence="2 9" id="KW-0813">Transport</keyword>
<dbReference type="GO" id="GO:0033281">
    <property type="term" value="C:TAT protein transport complex"/>
    <property type="evidence" value="ECO:0007669"/>
    <property type="project" value="UniProtKB-UniRule"/>
</dbReference>
<dbReference type="Pfam" id="PF02416">
    <property type="entry name" value="TatA_B_E"/>
    <property type="match status" value="1"/>
</dbReference>
<accession>A0A1I7MER3</accession>
<dbReference type="InterPro" id="IPR018448">
    <property type="entry name" value="TatB"/>
</dbReference>
<evidence type="ECO:0000313" key="13">
    <source>
        <dbReference type="Proteomes" id="UP000198881"/>
    </source>
</evidence>
<dbReference type="HAMAP" id="MF_00237">
    <property type="entry name" value="TatB"/>
    <property type="match status" value="1"/>
</dbReference>
<keyword evidence="3 9" id="KW-1003">Cell membrane</keyword>
<dbReference type="PRINTS" id="PR01506">
    <property type="entry name" value="TATBPROTEIN"/>
</dbReference>
<reference evidence="12 13" key="1">
    <citation type="submission" date="2016-10" db="EMBL/GenBank/DDBJ databases">
        <authorList>
            <person name="de Groot N.N."/>
        </authorList>
    </citation>
    <scope>NUCLEOTIDE SEQUENCE [LARGE SCALE GENOMIC DNA]</scope>
    <source>
        <strain evidence="12 13">CGMCC 1.7054</strain>
    </source>
</reference>
<feature type="region of interest" description="Disordered" evidence="10">
    <location>
        <begin position="108"/>
        <end position="186"/>
    </location>
</feature>
<keyword evidence="8 9" id="KW-0472">Membrane</keyword>